<keyword evidence="1" id="KW-0472">Membrane</keyword>
<dbReference type="EnsemblPlants" id="evm.model.01.1995">
    <property type="protein sequence ID" value="cds.evm.model.01.1995"/>
    <property type="gene ID" value="evm.TU.01.1995"/>
</dbReference>
<keyword evidence="1" id="KW-0812">Transmembrane</keyword>
<feature type="transmembrane region" description="Helical" evidence="1">
    <location>
        <begin position="158"/>
        <end position="176"/>
    </location>
</feature>
<dbReference type="Gramene" id="evm.model.09.708">
    <property type="protein sequence ID" value="cds.evm.model.09.708"/>
    <property type="gene ID" value="evm.TU.09.708"/>
</dbReference>
<sequence>MLGVCLPALGDTCLKRNGSPPCRLAPPGDEHMSSDTIALEQWHSCIISSRGTQKLTFQTMYDLIHCAVTEGFIGIWMVFHTVAKSVDSSGVGFVICKSLSQILAMRTNNPPMIYIGKTNYEYVPLSSCLSPIPVNNKGKWLEWAFALANRLTSRPVSLSNFIAALVISLVWVLNVVPIDMARPLSIIYERLIRSA</sequence>
<dbReference type="Proteomes" id="UP000596661">
    <property type="component" value="Chromosome 1"/>
</dbReference>
<dbReference type="AlphaFoldDB" id="A0A803QH43"/>
<dbReference type="Proteomes" id="UP000596661">
    <property type="component" value="Chromosome 9"/>
</dbReference>
<accession>A0A803QH43</accession>
<evidence type="ECO:0000313" key="2">
    <source>
        <dbReference type="EnsemblPlants" id="cds.evm.model.09.708"/>
    </source>
</evidence>
<evidence type="ECO:0000313" key="3">
    <source>
        <dbReference type="Proteomes" id="UP000596661"/>
    </source>
</evidence>
<name>A0A803QH43_CANSA</name>
<keyword evidence="3" id="KW-1185">Reference proteome</keyword>
<proteinExistence type="predicted"/>
<accession>A0A803NJB8</accession>
<reference evidence="2" key="2">
    <citation type="submission" date="2021-03" db="UniProtKB">
        <authorList>
            <consortium name="EnsemblPlants"/>
        </authorList>
    </citation>
    <scope>IDENTIFICATION</scope>
</reference>
<dbReference type="EMBL" id="UZAU01000732">
    <property type="status" value="NOT_ANNOTATED_CDS"/>
    <property type="molecule type" value="Genomic_DNA"/>
</dbReference>
<evidence type="ECO:0000256" key="1">
    <source>
        <dbReference type="SAM" id="Phobius"/>
    </source>
</evidence>
<protein>
    <submittedName>
        <fullName evidence="2">Uncharacterized protein</fullName>
    </submittedName>
</protein>
<organism evidence="2 3">
    <name type="scientific">Cannabis sativa</name>
    <name type="common">Hemp</name>
    <name type="synonym">Marijuana</name>
    <dbReference type="NCBI Taxonomy" id="3483"/>
    <lineage>
        <taxon>Eukaryota</taxon>
        <taxon>Viridiplantae</taxon>
        <taxon>Streptophyta</taxon>
        <taxon>Embryophyta</taxon>
        <taxon>Tracheophyta</taxon>
        <taxon>Spermatophyta</taxon>
        <taxon>Magnoliopsida</taxon>
        <taxon>eudicotyledons</taxon>
        <taxon>Gunneridae</taxon>
        <taxon>Pentapetalae</taxon>
        <taxon>rosids</taxon>
        <taxon>fabids</taxon>
        <taxon>Rosales</taxon>
        <taxon>Cannabaceae</taxon>
        <taxon>Cannabis</taxon>
    </lineage>
</organism>
<reference evidence="2 3" key="1">
    <citation type="submission" date="2018-11" db="EMBL/GenBank/DDBJ databases">
        <authorList>
            <person name="Grassa J C."/>
        </authorList>
    </citation>
    <scope>NUCLEOTIDE SEQUENCE [LARGE SCALE GENOMIC DNA]</scope>
</reference>
<keyword evidence="1" id="KW-1133">Transmembrane helix</keyword>
<dbReference type="EMBL" id="UZAU01000055">
    <property type="status" value="NOT_ANNOTATED_CDS"/>
    <property type="molecule type" value="Genomic_DNA"/>
</dbReference>
<dbReference type="EnsemblPlants" id="evm.model.09.708">
    <property type="protein sequence ID" value="cds.evm.model.09.708"/>
    <property type="gene ID" value="evm.TU.09.708"/>
</dbReference>
<dbReference type="Gramene" id="evm.model.01.1995">
    <property type="protein sequence ID" value="cds.evm.model.01.1995"/>
    <property type="gene ID" value="evm.TU.01.1995"/>
</dbReference>